<feature type="transmembrane region" description="Helical" evidence="1">
    <location>
        <begin position="42"/>
        <end position="63"/>
    </location>
</feature>
<reference evidence="2" key="1">
    <citation type="submission" date="2021-01" db="EMBL/GenBank/DDBJ databases">
        <authorList>
            <person name="Corre E."/>
            <person name="Pelletier E."/>
            <person name="Niang G."/>
            <person name="Scheremetjew M."/>
            <person name="Finn R."/>
            <person name="Kale V."/>
            <person name="Holt S."/>
            <person name="Cochrane G."/>
            <person name="Meng A."/>
            <person name="Brown T."/>
            <person name="Cohen L."/>
        </authorList>
    </citation>
    <scope>NUCLEOTIDE SEQUENCE</scope>
    <source>
        <strain evidence="2">308</strain>
    </source>
</reference>
<keyword evidence="1" id="KW-0472">Membrane</keyword>
<dbReference type="AlphaFoldDB" id="A0A7S1BDL4"/>
<name>A0A7S1BDL4_9STRA</name>
<dbReference type="EMBL" id="HBFR01013516">
    <property type="protein sequence ID" value="CAD8882635.1"/>
    <property type="molecule type" value="Transcribed_RNA"/>
</dbReference>
<accession>A0A7S1BDL4</accession>
<proteinExistence type="predicted"/>
<evidence type="ECO:0000256" key="1">
    <source>
        <dbReference type="SAM" id="Phobius"/>
    </source>
</evidence>
<gene>
    <name evidence="2" type="ORF">CHYS00102_LOCUS9830</name>
</gene>
<organism evidence="2">
    <name type="scientific">Corethron hystrix</name>
    <dbReference type="NCBI Taxonomy" id="216773"/>
    <lineage>
        <taxon>Eukaryota</taxon>
        <taxon>Sar</taxon>
        <taxon>Stramenopiles</taxon>
        <taxon>Ochrophyta</taxon>
        <taxon>Bacillariophyta</taxon>
        <taxon>Coscinodiscophyceae</taxon>
        <taxon>Corethrophycidae</taxon>
        <taxon>Corethrales</taxon>
        <taxon>Corethraceae</taxon>
        <taxon>Corethron</taxon>
    </lineage>
</organism>
<sequence>MLNRRTTKQLPFKKLHDEEAKFQNIFSSYFRDHKIKQKGSRIFSRSLLVFSCILPLGIIYIIVTKFIYNHGSNLGTDVTYGRMRANHADTSVISATLSNFRKRTTYSETADSEVLKLANNVTRAYKLSNTMPEEVSLGTDVKLPGLSACLLVKDDNSRLTEWIAYHFFTLPLRSLIIGVDPSSKQLPSPILNRWNGTDGLQIWQWSDEDYMSDEEVEKRSSKTYLDNHIQRHKIFFRECLLKFEEMGKTWTMAIDSDEFLVFNALDVEGDPKKYFLYGNFYEEEAFARAHHNIMISNWTNYFWNYRVAWFQEWMGKLDRANRNGDSRNPILDELENRTIDDDYIPYDDMEYWEEQAVNRTNILVEMRADMPKVGEMTIEQYIHQHKDDIPFVDRYGFYLPRLLFSSVKNDGCQDHNVKKFQTLNFRQHAKKGHYRGNYLGKTFVDVSRFDMKDFVVSNLHNLMESSAILGDFSPYQDSLFRVHHYLGSYEDYSQRSGDERRNKMKFEEMNVLEDPREDDDIRSWLDAFVATHGVELAKYLGLWDPC</sequence>
<evidence type="ECO:0000313" key="2">
    <source>
        <dbReference type="EMBL" id="CAD8882635.1"/>
    </source>
</evidence>
<keyword evidence="1" id="KW-0812">Transmembrane</keyword>
<protein>
    <submittedName>
        <fullName evidence="2">Uncharacterized protein</fullName>
    </submittedName>
</protein>
<keyword evidence="1" id="KW-1133">Transmembrane helix</keyword>